<feature type="domain" description="Glycosyl hydrolase family 13 catalytic" evidence="1">
    <location>
        <begin position="179"/>
        <end position="531"/>
    </location>
</feature>
<evidence type="ECO:0000313" key="2">
    <source>
        <dbReference type="EMBL" id="PJF35071.1"/>
    </source>
</evidence>
<protein>
    <submittedName>
        <fullName evidence="2">Alpha-amylase</fullName>
    </submittedName>
</protein>
<dbReference type="EMBL" id="PGTM01000212">
    <property type="protein sequence ID" value="PJF35071.1"/>
    <property type="molecule type" value="Genomic_DNA"/>
</dbReference>
<dbReference type="Gene3D" id="3.20.20.80">
    <property type="entry name" value="Glycosidases"/>
    <property type="match status" value="1"/>
</dbReference>
<name>A0A2M8PBZ5_9CHLR</name>
<comment type="caution">
    <text evidence="2">The sequence shown here is derived from an EMBL/GenBank/DDBJ whole genome shotgun (WGS) entry which is preliminary data.</text>
</comment>
<dbReference type="PANTHER" id="PTHR10357:SF199">
    <property type="entry name" value="ALPHA AMYLASE CATALYTIC REGION"/>
    <property type="match status" value="1"/>
</dbReference>
<dbReference type="SUPFAM" id="SSF51445">
    <property type="entry name" value="(Trans)glycosidases"/>
    <property type="match status" value="1"/>
</dbReference>
<dbReference type="GO" id="GO:0005975">
    <property type="term" value="P:carbohydrate metabolic process"/>
    <property type="evidence" value="ECO:0007669"/>
    <property type="project" value="InterPro"/>
</dbReference>
<dbReference type="Pfam" id="PF00128">
    <property type="entry name" value="Alpha-amylase"/>
    <property type="match status" value="1"/>
</dbReference>
<evidence type="ECO:0000313" key="3">
    <source>
        <dbReference type="Proteomes" id="UP000229681"/>
    </source>
</evidence>
<dbReference type="SUPFAM" id="SSF51011">
    <property type="entry name" value="Glycosyl hydrolase domain"/>
    <property type="match status" value="1"/>
</dbReference>
<dbReference type="InterPro" id="IPR006047">
    <property type="entry name" value="GH13_cat_dom"/>
</dbReference>
<accession>A0A2M8PBZ5</accession>
<dbReference type="InterPro" id="IPR013783">
    <property type="entry name" value="Ig-like_fold"/>
</dbReference>
<dbReference type="CDD" id="cd11338">
    <property type="entry name" value="AmyAc_CMD"/>
    <property type="match status" value="1"/>
</dbReference>
<dbReference type="AlphaFoldDB" id="A0A2M8PBZ5"/>
<gene>
    <name evidence="2" type="ORF">CUN49_12420</name>
</gene>
<dbReference type="InterPro" id="IPR017853">
    <property type="entry name" value="GH"/>
</dbReference>
<dbReference type="Gene3D" id="2.60.40.10">
    <property type="entry name" value="Immunoglobulins"/>
    <property type="match status" value="1"/>
</dbReference>
<dbReference type="SMART" id="SM00642">
    <property type="entry name" value="Aamy"/>
    <property type="match status" value="1"/>
</dbReference>
<proteinExistence type="predicted"/>
<dbReference type="Proteomes" id="UP000229681">
    <property type="component" value="Unassembled WGS sequence"/>
</dbReference>
<reference evidence="2 3" key="1">
    <citation type="submission" date="2017-11" db="EMBL/GenBank/DDBJ databases">
        <title>Evolution of Phototrophy in the Chloroflexi Phylum Driven by Horizontal Gene Transfer.</title>
        <authorList>
            <person name="Ward L.M."/>
            <person name="Hemp J."/>
            <person name="Shih P.M."/>
            <person name="Mcglynn S.E."/>
            <person name="Fischer W."/>
        </authorList>
    </citation>
    <scope>NUCLEOTIDE SEQUENCE [LARGE SCALE GENOMIC DNA]</scope>
    <source>
        <strain evidence="2">JP3_13</strain>
    </source>
</reference>
<dbReference type="GO" id="GO:0016798">
    <property type="term" value="F:hydrolase activity, acting on glycosyl bonds"/>
    <property type="evidence" value="ECO:0007669"/>
    <property type="project" value="UniProtKB-KW"/>
</dbReference>
<dbReference type="PANTHER" id="PTHR10357">
    <property type="entry name" value="ALPHA-AMYLASE FAMILY MEMBER"/>
    <property type="match status" value="1"/>
</dbReference>
<organism evidence="2 3">
    <name type="scientific">Candidatus Thermofonsia Clade 1 bacterium</name>
    <dbReference type="NCBI Taxonomy" id="2364210"/>
    <lineage>
        <taxon>Bacteria</taxon>
        <taxon>Bacillati</taxon>
        <taxon>Chloroflexota</taxon>
        <taxon>Candidatus Thermofontia</taxon>
        <taxon>Candidatus Thermofonsia Clade 1</taxon>
    </lineage>
</organism>
<sequence length="611" mass="69861">MTDQRPNKLETQTTAALSSAISSADVIFGTLATDAQRLQALVKAQEGLIFEYRMTPRDPKPDQPVQIEITAGPAAPVREVFIHYTLDGSMPQLGEANTRTLPTTRSAIEWNTLLWGYVRYFRGELPAQPEGTTVRFLVSGLTQDDVRLWAKDERGCTVFSYTLDRHTLPSWAYEAVFYHILLDRFAPAPGRRFALPERLDEPFGGTLRGLTSKLDYLCELGVNALWLSPIYASSSYHGYDVTNLRSISPRLGSRGDLRTLVDEAHRRGLKIILDFVPNHTSNQHPFFESAVQNPESPYRNYYIFTDYPKAYQTFFGVPSLPQLNTDNPETRRYVIESAIYWMQEFGIDGFRLDYANGLSHDFWTDYYAAVKRANPQSLHFGEIVETPQLMRSYEGILDGVLDFAWAQNARKLFAYGSMNAAAFEQFQNAHEAYFSGRNLMRFSFLDNHDMNRFLWIARGDLRRLMLAAVCQFTLSAIPIIYYGTEVGLSQWRDIRQGERGVFEEARLPMIWESSQQQLELLEFYKRLIKLRREAPAMRSGVRSAWLVDWQNGRYGYLKRAPDQTMLVALNLAGVPQTFDLPNVGWRDAFTGEPLAPKQRLEPFGFVIGKQG</sequence>
<evidence type="ECO:0000259" key="1">
    <source>
        <dbReference type="SMART" id="SM00642"/>
    </source>
</evidence>